<dbReference type="GO" id="GO:0004674">
    <property type="term" value="F:protein serine/threonine kinase activity"/>
    <property type="evidence" value="ECO:0007669"/>
    <property type="project" value="TreeGrafter"/>
</dbReference>
<protein>
    <recommendedName>
        <fullName evidence="2">Protein kinase domain-containing protein</fullName>
    </recommendedName>
</protein>
<evidence type="ECO:0000313" key="3">
    <source>
        <dbReference type="EMBL" id="CZR52313.1"/>
    </source>
</evidence>
<evidence type="ECO:0000259" key="2">
    <source>
        <dbReference type="PROSITE" id="PS50011"/>
    </source>
</evidence>
<feature type="region of interest" description="Disordered" evidence="1">
    <location>
        <begin position="137"/>
        <end position="159"/>
    </location>
</feature>
<feature type="region of interest" description="Disordered" evidence="1">
    <location>
        <begin position="1"/>
        <end position="49"/>
    </location>
</feature>
<feature type="compositionally biased region" description="Basic and acidic residues" evidence="1">
    <location>
        <begin position="146"/>
        <end position="159"/>
    </location>
</feature>
<dbReference type="EMBL" id="FJOG01000002">
    <property type="protein sequence ID" value="CZR52313.1"/>
    <property type="molecule type" value="Genomic_DNA"/>
</dbReference>
<dbReference type="GO" id="GO:0005524">
    <property type="term" value="F:ATP binding"/>
    <property type="evidence" value="ECO:0007669"/>
    <property type="project" value="InterPro"/>
</dbReference>
<evidence type="ECO:0000313" key="4">
    <source>
        <dbReference type="Proteomes" id="UP000184330"/>
    </source>
</evidence>
<keyword evidence="4" id="KW-1185">Reference proteome</keyword>
<name>A0A1L7WHR3_9HELO</name>
<dbReference type="SUPFAM" id="SSF56112">
    <property type="entry name" value="Protein kinase-like (PK-like)"/>
    <property type="match status" value="1"/>
</dbReference>
<dbReference type="AlphaFoldDB" id="A0A1L7WHR3"/>
<evidence type="ECO:0000256" key="1">
    <source>
        <dbReference type="SAM" id="MobiDB-lite"/>
    </source>
</evidence>
<reference evidence="3 4" key="1">
    <citation type="submission" date="2016-03" db="EMBL/GenBank/DDBJ databases">
        <authorList>
            <person name="Ploux O."/>
        </authorList>
    </citation>
    <scope>NUCLEOTIDE SEQUENCE [LARGE SCALE GENOMIC DNA]</scope>
    <source>
        <strain evidence="3 4">UAMH 11012</strain>
    </source>
</reference>
<dbReference type="PANTHER" id="PTHR24359">
    <property type="entry name" value="SERINE/THREONINE-PROTEIN KINASE SBK1"/>
    <property type="match status" value="1"/>
</dbReference>
<gene>
    <name evidence="3" type="ORF">PAC_02190</name>
</gene>
<feature type="compositionally biased region" description="Polar residues" evidence="1">
    <location>
        <begin position="13"/>
        <end position="28"/>
    </location>
</feature>
<dbReference type="STRING" id="576137.A0A1L7WHR3"/>
<dbReference type="InterPro" id="IPR011009">
    <property type="entry name" value="Kinase-like_dom_sf"/>
</dbReference>
<accession>A0A1L7WHR3</accession>
<sequence>MKRARVTGLHPTTLGSLKSTPLSSMTANRETKRQISEAQPPPSPVPWDRAVQLGVPESASDLLDRPKPQSSAASHSSVVNDLGNAKYLANNRASVHAISNRDSQASVDELVAFSGAGFTDSGGSLALWGVELPSQADATQQEELDEANRESQSADRETLGESIRAACEVSRTRDKGKFLPNDALESIVTRERVREELSNHKLGQPAHLEYLADEIWDVTISQGKETTRRRIFAILGLIEKCGDIVDFIQNDLYDKDLPFILSDEAHPGRPQLCRKRKNGTTEPIQFLNKWRIPVRESFDNNQWQLLAPYFTLLTESNRTVSHYPLADRIILPLIESDEVKQGPGHAEGGYGDVWRVKIHPFHHNCCKNTDDSNENPSYAVKRLHHSNKEAFDVEVSNLKRFSAKDHVHLIKLLVTFSWRDQYYLLFPWADENLLTFWKSLYPEPSYPPRDHNLAAWFSKECLGIAHGLQMIHTAEIPSSDRQPCETSLQIHGRHGDLKPENILWFKSYEGTEQGKFGVLKISDFGLTRFHGTQSKSHFENVAVSATYRPPEFDVAMMVSQGFDIWSLGCVLLEFVTWYLLGGAGVEKFSSDRAKDDSREIHQDVFFNFVQIKEKNGDLQLGARAKQSVVNVSRSIQDSSSSAFYPDLNCV</sequence>
<feature type="domain" description="Protein kinase" evidence="2">
    <location>
        <begin position="339"/>
        <end position="650"/>
    </location>
</feature>
<organism evidence="3 4">
    <name type="scientific">Phialocephala subalpina</name>
    <dbReference type="NCBI Taxonomy" id="576137"/>
    <lineage>
        <taxon>Eukaryota</taxon>
        <taxon>Fungi</taxon>
        <taxon>Dikarya</taxon>
        <taxon>Ascomycota</taxon>
        <taxon>Pezizomycotina</taxon>
        <taxon>Leotiomycetes</taxon>
        <taxon>Helotiales</taxon>
        <taxon>Mollisiaceae</taxon>
        <taxon>Phialocephala</taxon>
        <taxon>Phialocephala fortinii species complex</taxon>
    </lineage>
</organism>
<dbReference type="Pfam" id="PF00069">
    <property type="entry name" value="Pkinase"/>
    <property type="match status" value="1"/>
</dbReference>
<dbReference type="Proteomes" id="UP000184330">
    <property type="component" value="Unassembled WGS sequence"/>
</dbReference>
<dbReference type="Gene3D" id="1.10.510.10">
    <property type="entry name" value="Transferase(Phosphotransferase) domain 1"/>
    <property type="match status" value="1"/>
</dbReference>
<dbReference type="OrthoDB" id="1046782at2759"/>
<dbReference type="CDD" id="cd00180">
    <property type="entry name" value="PKc"/>
    <property type="match status" value="1"/>
</dbReference>
<dbReference type="SMART" id="SM00220">
    <property type="entry name" value="S_TKc"/>
    <property type="match status" value="1"/>
</dbReference>
<proteinExistence type="predicted"/>
<dbReference type="PANTHER" id="PTHR24359:SF37">
    <property type="entry name" value="PROTEIN KINASE DOMAIN-CONTAINING PROTEIN"/>
    <property type="match status" value="1"/>
</dbReference>
<dbReference type="PROSITE" id="PS50011">
    <property type="entry name" value="PROTEIN_KINASE_DOM"/>
    <property type="match status" value="1"/>
</dbReference>
<dbReference type="InterPro" id="IPR000719">
    <property type="entry name" value="Prot_kinase_dom"/>
</dbReference>